<comment type="subcellular location">
    <subcellularLocation>
        <location evidence="1">Membrane</location>
        <topology evidence="1">Multi-pass membrane protein</topology>
    </subcellularLocation>
</comment>
<protein>
    <recommendedName>
        <fullName evidence="8">EF-hand domain-containing protein</fullName>
    </recommendedName>
</protein>
<evidence type="ECO:0000256" key="4">
    <source>
        <dbReference type="ARBA" id="ARBA00022989"/>
    </source>
</evidence>
<gene>
    <name evidence="9" type="ORF">BRAN1462_LOCUS53186</name>
</gene>
<feature type="transmembrane region" description="Helical" evidence="7">
    <location>
        <begin position="372"/>
        <end position="398"/>
    </location>
</feature>
<feature type="compositionally biased region" description="Basic and acidic residues" evidence="6">
    <location>
        <begin position="27"/>
        <end position="53"/>
    </location>
</feature>
<evidence type="ECO:0000256" key="7">
    <source>
        <dbReference type="SAM" id="Phobius"/>
    </source>
</evidence>
<keyword evidence="4 7" id="KW-1133">Transmembrane helix</keyword>
<feature type="transmembrane region" description="Helical" evidence="7">
    <location>
        <begin position="285"/>
        <end position="318"/>
    </location>
</feature>
<dbReference type="GO" id="GO:0005509">
    <property type="term" value="F:calcium ion binding"/>
    <property type="evidence" value="ECO:0007669"/>
    <property type="project" value="InterPro"/>
</dbReference>
<dbReference type="InterPro" id="IPR018247">
    <property type="entry name" value="EF_Hand_1_Ca_BS"/>
</dbReference>
<proteinExistence type="predicted"/>
<evidence type="ECO:0000256" key="5">
    <source>
        <dbReference type="ARBA" id="ARBA00023136"/>
    </source>
</evidence>
<dbReference type="SUPFAM" id="SSF47473">
    <property type="entry name" value="EF-hand"/>
    <property type="match status" value="1"/>
</dbReference>
<feature type="compositionally biased region" description="Polar residues" evidence="6">
    <location>
        <begin position="78"/>
        <end position="109"/>
    </location>
</feature>
<feature type="region of interest" description="Disordered" evidence="6">
    <location>
        <begin position="1"/>
        <end position="112"/>
    </location>
</feature>
<evidence type="ECO:0000256" key="2">
    <source>
        <dbReference type="ARBA" id="ARBA00022692"/>
    </source>
</evidence>
<evidence type="ECO:0000256" key="1">
    <source>
        <dbReference type="ARBA" id="ARBA00004141"/>
    </source>
</evidence>
<feature type="domain" description="EF-hand" evidence="8">
    <location>
        <begin position="421"/>
        <end position="456"/>
    </location>
</feature>
<accession>A0A7S2Q899</accession>
<dbReference type="PANTHER" id="PTHR10037:SF62">
    <property type="entry name" value="SODIUM CHANNEL PROTEIN 60E"/>
    <property type="match status" value="1"/>
</dbReference>
<dbReference type="SMART" id="SM00054">
    <property type="entry name" value="EFh"/>
    <property type="match status" value="2"/>
</dbReference>
<dbReference type="Gene3D" id="1.10.238.10">
    <property type="entry name" value="EF-hand"/>
    <property type="match status" value="1"/>
</dbReference>
<organism evidence="9">
    <name type="scientific">Zooxanthella nutricula</name>
    <dbReference type="NCBI Taxonomy" id="1333877"/>
    <lineage>
        <taxon>Eukaryota</taxon>
        <taxon>Sar</taxon>
        <taxon>Alveolata</taxon>
        <taxon>Dinophyceae</taxon>
        <taxon>Peridiniales</taxon>
        <taxon>Peridiniales incertae sedis</taxon>
        <taxon>Zooxanthella</taxon>
    </lineage>
</organism>
<evidence type="ECO:0000256" key="3">
    <source>
        <dbReference type="ARBA" id="ARBA00022837"/>
    </source>
</evidence>
<dbReference type="Pfam" id="PF13499">
    <property type="entry name" value="EF-hand_7"/>
    <property type="match status" value="1"/>
</dbReference>
<dbReference type="SUPFAM" id="SSF81324">
    <property type="entry name" value="Voltage-gated potassium channels"/>
    <property type="match status" value="1"/>
</dbReference>
<dbReference type="InterPro" id="IPR002048">
    <property type="entry name" value="EF_hand_dom"/>
</dbReference>
<keyword evidence="5 7" id="KW-0472">Membrane</keyword>
<name>A0A7S2Q899_9DINO</name>
<dbReference type="AlphaFoldDB" id="A0A7S2Q899"/>
<dbReference type="PANTHER" id="PTHR10037">
    <property type="entry name" value="VOLTAGE-GATED CATION CHANNEL CALCIUM AND SODIUM"/>
    <property type="match status" value="1"/>
</dbReference>
<reference evidence="9" key="1">
    <citation type="submission" date="2021-01" db="EMBL/GenBank/DDBJ databases">
        <authorList>
            <person name="Corre E."/>
            <person name="Pelletier E."/>
            <person name="Niang G."/>
            <person name="Scheremetjew M."/>
            <person name="Finn R."/>
            <person name="Kale V."/>
            <person name="Holt S."/>
            <person name="Cochrane G."/>
            <person name="Meng A."/>
            <person name="Brown T."/>
            <person name="Cohen L."/>
        </authorList>
    </citation>
    <scope>NUCLEOTIDE SEQUENCE</scope>
    <source>
        <strain evidence="9">RCC3387</strain>
    </source>
</reference>
<dbReference type="PROSITE" id="PS00018">
    <property type="entry name" value="EF_HAND_1"/>
    <property type="match status" value="2"/>
</dbReference>
<dbReference type="PROSITE" id="PS50222">
    <property type="entry name" value="EF_HAND_2"/>
    <property type="match status" value="2"/>
</dbReference>
<feature type="transmembrane region" description="Helical" evidence="7">
    <location>
        <begin position="161"/>
        <end position="184"/>
    </location>
</feature>
<dbReference type="GO" id="GO:0005248">
    <property type="term" value="F:voltage-gated sodium channel activity"/>
    <property type="evidence" value="ECO:0007669"/>
    <property type="project" value="TreeGrafter"/>
</dbReference>
<dbReference type="Gene3D" id="1.10.287.70">
    <property type="match status" value="1"/>
</dbReference>
<feature type="compositionally biased region" description="Basic and acidic residues" evidence="6">
    <location>
        <begin position="8"/>
        <end position="18"/>
    </location>
</feature>
<dbReference type="EMBL" id="HBGW01083894">
    <property type="protein sequence ID" value="CAD9635364.1"/>
    <property type="molecule type" value="Transcribed_RNA"/>
</dbReference>
<sequence>MAAQVSDLGRDRMPERMTVRVPPRRSSVRDRAGEAFSFKEEAPSAGDDARDAAWRVPEATCSVPLPGEVDADAPNAPPTTMNAMNSTSRSGRGSAKASTPSLSRANTRATPDKEALTWEFQQELTRRDRIAKELGIKERLEQSMDRVQQSRGWKFIHSAHFQLLVSFIILLQAAMVGYGAQVALTVAVKKEMPPPWVSYVELSFSVFFIVELAFRIGVEQWCFVLGPEWRWNAFDSILVILSLVDISNASKTGNAMIGRVFRVSRFFALMRVSRVMRQLPSMRTILLSILDSIISLVWCFVFIAFIMYVFAVLISFGAAEQIRDLPWKDPEVLELRRWWGSLYRCFVTLFMAISGGADWVDMTRPLLLVNEWYECLIVLYVFLMSFGILNVVIGTFVATVHNIAAQDRDSMQKYKLHQCKEYMGKIREFFREADVDRSGTLSWNEFKTHLASPTVKAYFQALDLDVSHAHLLFTLLDEDGNDEVSLDEFLNGCMRLRGEAKSVDLNMLVYVCQVSFERIFDYMQTKEGPVDDGVALKP</sequence>
<keyword evidence="2 7" id="KW-0812">Transmembrane</keyword>
<dbReference type="InterPro" id="IPR027359">
    <property type="entry name" value="Volt_channel_dom_sf"/>
</dbReference>
<evidence type="ECO:0000259" key="8">
    <source>
        <dbReference type="PROSITE" id="PS50222"/>
    </source>
</evidence>
<dbReference type="InterPro" id="IPR011992">
    <property type="entry name" value="EF-hand-dom_pair"/>
</dbReference>
<dbReference type="GO" id="GO:0001518">
    <property type="term" value="C:voltage-gated sodium channel complex"/>
    <property type="evidence" value="ECO:0007669"/>
    <property type="project" value="TreeGrafter"/>
</dbReference>
<dbReference type="Gene3D" id="1.20.120.350">
    <property type="entry name" value="Voltage-gated potassium channels. Chain C"/>
    <property type="match status" value="1"/>
</dbReference>
<dbReference type="InterPro" id="IPR005821">
    <property type="entry name" value="Ion_trans_dom"/>
</dbReference>
<keyword evidence="3" id="KW-0106">Calcium</keyword>
<dbReference type="Pfam" id="PF00520">
    <property type="entry name" value="Ion_trans"/>
    <property type="match status" value="1"/>
</dbReference>
<dbReference type="InterPro" id="IPR043203">
    <property type="entry name" value="VGCC_Ca_Na"/>
</dbReference>
<evidence type="ECO:0000256" key="6">
    <source>
        <dbReference type="SAM" id="MobiDB-lite"/>
    </source>
</evidence>
<feature type="transmembrane region" description="Helical" evidence="7">
    <location>
        <begin position="196"/>
        <end position="214"/>
    </location>
</feature>
<feature type="domain" description="EF-hand" evidence="8">
    <location>
        <begin position="464"/>
        <end position="499"/>
    </location>
</feature>
<evidence type="ECO:0000313" key="9">
    <source>
        <dbReference type="EMBL" id="CAD9635364.1"/>
    </source>
</evidence>